<dbReference type="OrthoDB" id="6749095at2759"/>
<accession>A0A9P0B489</accession>
<gene>
    <name evidence="2" type="ORF">MELIAE_LOCUS6373</name>
</gene>
<feature type="transmembrane region" description="Helical" evidence="1">
    <location>
        <begin position="39"/>
        <end position="60"/>
    </location>
</feature>
<evidence type="ECO:0000313" key="3">
    <source>
        <dbReference type="Proteomes" id="UP001154078"/>
    </source>
</evidence>
<dbReference type="AlphaFoldDB" id="A0A9P0B489"/>
<keyword evidence="1" id="KW-0472">Membrane</keyword>
<dbReference type="EMBL" id="OV121135">
    <property type="protein sequence ID" value="CAH0554902.1"/>
    <property type="molecule type" value="Genomic_DNA"/>
</dbReference>
<organism evidence="2 3">
    <name type="scientific">Brassicogethes aeneus</name>
    <name type="common">Rape pollen beetle</name>
    <name type="synonym">Meligethes aeneus</name>
    <dbReference type="NCBI Taxonomy" id="1431903"/>
    <lineage>
        <taxon>Eukaryota</taxon>
        <taxon>Metazoa</taxon>
        <taxon>Ecdysozoa</taxon>
        <taxon>Arthropoda</taxon>
        <taxon>Hexapoda</taxon>
        <taxon>Insecta</taxon>
        <taxon>Pterygota</taxon>
        <taxon>Neoptera</taxon>
        <taxon>Endopterygota</taxon>
        <taxon>Coleoptera</taxon>
        <taxon>Polyphaga</taxon>
        <taxon>Cucujiformia</taxon>
        <taxon>Nitidulidae</taxon>
        <taxon>Meligethinae</taxon>
        <taxon>Brassicogethes</taxon>
    </lineage>
</organism>
<reference evidence="2" key="1">
    <citation type="submission" date="2021-12" db="EMBL/GenBank/DDBJ databases">
        <authorList>
            <person name="King R."/>
        </authorList>
    </citation>
    <scope>NUCLEOTIDE SEQUENCE</scope>
</reference>
<dbReference type="Proteomes" id="UP001154078">
    <property type="component" value="Chromosome 4"/>
</dbReference>
<keyword evidence="3" id="KW-1185">Reference proteome</keyword>
<evidence type="ECO:0000313" key="2">
    <source>
        <dbReference type="EMBL" id="CAH0554902.1"/>
    </source>
</evidence>
<evidence type="ECO:0000256" key="1">
    <source>
        <dbReference type="SAM" id="Phobius"/>
    </source>
</evidence>
<name>A0A9P0B489_BRAAE</name>
<sequence>MEIQNIDSSKGIPWMDDFSNQSTSFPEVLKEETSELGTVIIFVISAVLTITLLFVIAIFIDCRQQKLTNHQLEVKKKRKFLRIPRLKRIVEDEDTLTDAMEQPSTSASVIV</sequence>
<keyword evidence="1" id="KW-0812">Transmembrane</keyword>
<keyword evidence="1" id="KW-1133">Transmembrane helix</keyword>
<protein>
    <submittedName>
        <fullName evidence="2">Uncharacterized protein</fullName>
    </submittedName>
</protein>
<proteinExistence type="predicted"/>